<evidence type="ECO:0000313" key="6">
    <source>
        <dbReference type="EMBL" id="CAE0433080.1"/>
    </source>
</evidence>
<reference evidence="6" key="1">
    <citation type="submission" date="2021-01" db="EMBL/GenBank/DDBJ databases">
        <authorList>
            <person name="Corre E."/>
            <person name="Pelletier E."/>
            <person name="Niang G."/>
            <person name="Scheremetjew M."/>
            <person name="Finn R."/>
            <person name="Kale V."/>
            <person name="Holt S."/>
            <person name="Cochrane G."/>
            <person name="Meng A."/>
            <person name="Brown T."/>
            <person name="Cohen L."/>
        </authorList>
    </citation>
    <scope>NUCLEOTIDE SEQUENCE</scope>
    <source>
        <strain evidence="6">GSBS06</strain>
    </source>
</reference>
<dbReference type="PANTHER" id="PTHR43735">
    <property type="entry name" value="APOPTOSIS-INDUCING FACTOR 1"/>
    <property type="match status" value="1"/>
</dbReference>
<dbReference type="GO" id="GO:0005737">
    <property type="term" value="C:cytoplasm"/>
    <property type="evidence" value="ECO:0007669"/>
    <property type="project" value="TreeGrafter"/>
</dbReference>
<keyword evidence="3" id="KW-0274">FAD</keyword>
<keyword evidence="2" id="KW-0285">Flavoprotein</keyword>
<protein>
    <recommendedName>
        <fullName evidence="5">FAD/NAD(P)-binding domain-containing protein</fullName>
    </recommendedName>
</protein>
<dbReference type="Pfam" id="PF07992">
    <property type="entry name" value="Pyr_redox_2"/>
    <property type="match status" value="1"/>
</dbReference>
<dbReference type="SUPFAM" id="SSF51905">
    <property type="entry name" value="FAD/NAD(P)-binding domain"/>
    <property type="match status" value="1"/>
</dbReference>
<evidence type="ECO:0000256" key="2">
    <source>
        <dbReference type="ARBA" id="ARBA00022630"/>
    </source>
</evidence>
<name>A0A7S3LK33_9STRA</name>
<evidence type="ECO:0000259" key="5">
    <source>
        <dbReference type="Pfam" id="PF07992"/>
    </source>
</evidence>
<dbReference type="GO" id="GO:0050660">
    <property type="term" value="F:flavin adenine dinucleotide binding"/>
    <property type="evidence" value="ECO:0007669"/>
    <property type="project" value="TreeGrafter"/>
</dbReference>
<evidence type="ECO:0000256" key="3">
    <source>
        <dbReference type="ARBA" id="ARBA00022827"/>
    </source>
</evidence>
<feature type="domain" description="FAD/NAD(P)-binding" evidence="5">
    <location>
        <begin position="7"/>
        <end position="283"/>
    </location>
</feature>
<dbReference type="InterPro" id="IPR036188">
    <property type="entry name" value="FAD/NAD-bd_sf"/>
</dbReference>
<keyword evidence="4" id="KW-0560">Oxidoreductase</keyword>
<evidence type="ECO:0000256" key="4">
    <source>
        <dbReference type="ARBA" id="ARBA00023002"/>
    </source>
</evidence>
<dbReference type="GO" id="GO:0004174">
    <property type="term" value="F:electron-transferring-flavoprotein dehydrogenase activity"/>
    <property type="evidence" value="ECO:0007669"/>
    <property type="project" value="TreeGrafter"/>
</dbReference>
<dbReference type="AlphaFoldDB" id="A0A7S3LK33"/>
<accession>A0A7S3LK33</accession>
<organism evidence="6">
    <name type="scientific">Aplanochytrium stocchinoi</name>
    <dbReference type="NCBI Taxonomy" id="215587"/>
    <lineage>
        <taxon>Eukaryota</taxon>
        <taxon>Sar</taxon>
        <taxon>Stramenopiles</taxon>
        <taxon>Bigyra</taxon>
        <taxon>Labyrinthulomycetes</taxon>
        <taxon>Thraustochytrida</taxon>
        <taxon>Thraustochytriidae</taxon>
        <taxon>Aplanochytrium</taxon>
    </lineage>
</organism>
<proteinExistence type="inferred from homology"/>
<evidence type="ECO:0000256" key="1">
    <source>
        <dbReference type="ARBA" id="ARBA00006442"/>
    </source>
</evidence>
<dbReference type="PANTHER" id="PTHR43735:SF3">
    <property type="entry name" value="FERROPTOSIS SUPPRESSOR PROTEIN 1"/>
    <property type="match status" value="1"/>
</dbReference>
<dbReference type="Gene3D" id="3.50.50.100">
    <property type="match status" value="1"/>
</dbReference>
<dbReference type="EMBL" id="HBIN01004786">
    <property type="protein sequence ID" value="CAE0433080.1"/>
    <property type="molecule type" value="Transcribed_RNA"/>
</dbReference>
<dbReference type="InterPro" id="IPR023753">
    <property type="entry name" value="FAD/NAD-binding_dom"/>
</dbReference>
<gene>
    <name evidence="6" type="ORF">ASTO00021_LOCUS3398</name>
</gene>
<dbReference type="PRINTS" id="PR00368">
    <property type="entry name" value="FADPNR"/>
</dbReference>
<sequence>MVSPASKKVVVLGGGYSGTMVAKGLDKTFNVTLIEKRDVMVHKFGALRGMVYGDKFTHRLVVPQDKLLKYGKIVHGDVENVEPGKVLLKDGSELEYDYLVCATGSRNRLAEPLANVSTRDGIMAYWNNIAKEIEKAKSIMLVGGGPVSVELIGEIADKYGHEKQIYLATNKDKVLYNDPPFAAGFYKKIDKQLKKLGVKVFTSEEVQMPFEKDNPVLVGERHVTLCSEDVTVDLVIDGTGSIINTYMYPEAWKDGESARIKVLPTLQVEGVDNVFAIGDINNVRETKIGYTAMLQAGVAAKNIIALEKKKKLKKYKASKPVMFVPLGRKGGAVAMPGFSLGPFFASMLKGKTVFVEMSWKNMNQKKALKPEIK</sequence>
<comment type="similarity">
    <text evidence="1">Belongs to the FAD-dependent oxidoreductase family.</text>
</comment>